<dbReference type="InterPro" id="IPR035911">
    <property type="entry name" value="MurE/MurF_N"/>
</dbReference>
<dbReference type="GO" id="GO:0005737">
    <property type="term" value="C:cytoplasm"/>
    <property type="evidence" value="ECO:0007669"/>
    <property type="project" value="UniProtKB-SubCell"/>
</dbReference>
<dbReference type="eggNOG" id="COG0770">
    <property type="taxonomic scope" value="Bacteria"/>
</dbReference>
<keyword evidence="6 10" id="KW-0133">Cell shape</keyword>
<dbReference type="GO" id="GO:0071555">
    <property type="term" value="P:cell wall organization"/>
    <property type="evidence" value="ECO:0007669"/>
    <property type="project" value="UniProtKB-KW"/>
</dbReference>
<keyword evidence="16" id="KW-1185">Reference proteome</keyword>
<evidence type="ECO:0000256" key="6">
    <source>
        <dbReference type="ARBA" id="ARBA00022960"/>
    </source>
</evidence>
<dbReference type="Pfam" id="PF08245">
    <property type="entry name" value="Mur_ligase_M"/>
    <property type="match status" value="1"/>
</dbReference>
<gene>
    <name evidence="10" type="primary">murF</name>
    <name evidence="15" type="ordered locus">Acry_0059</name>
</gene>
<dbReference type="PANTHER" id="PTHR43024:SF1">
    <property type="entry name" value="UDP-N-ACETYLMURAMOYL-TRIPEPTIDE--D-ALANYL-D-ALANINE LIGASE"/>
    <property type="match status" value="1"/>
</dbReference>
<feature type="domain" description="Mur ligase N-terminal catalytic" evidence="12">
    <location>
        <begin position="26"/>
        <end position="70"/>
    </location>
</feature>
<evidence type="ECO:0000259" key="14">
    <source>
        <dbReference type="Pfam" id="PF08245"/>
    </source>
</evidence>
<evidence type="ECO:0000256" key="10">
    <source>
        <dbReference type="HAMAP-Rule" id="MF_02019"/>
    </source>
</evidence>
<keyword evidence="5 10" id="KW-0067">ATP-binding</keyword>
<comment type="similarity">
    <text evidence="10">Belongs to the MurCDEF family. MurF subfamily.</text>
</comment>
<evidence type="ECO:0000256" key="5">
    <source>
        <dbReference type="ARBA" id="ARBA00022840"/>
    </source>
</evidence>
<evidence type="ECO:0000256" key="2">
    <source>
        <dbReference type="ARBA" id="ARBA00022598"/>
    </source>
</evidence>
<keyword evidence="3 10" id="KW-0132">Cell division</keyword>
<dbReference type="STRING" id="349163.Acry_0059"/>
<keyword evidence="9 10" id="KW-0961">Cell wall biogenesis/degradation</keyword>
<dbReference type="EC" id="6.3.2.10" evidence="10 11"/>
<sequence>MSGLWSARDLAVATNGTWLRGEADATGVSIDSRTIAPGELFVALADARDGHDFVPDAEAKGAACVLVARDVGAGPALLVEDVQAALTRLGEFGRARSRARVVAVTGSVGKSTTKEMLRRILSAFGATHAAEASFNNHIGVPLTLARLPAEADFAVVEIGMNHPGEIAPLSAITRPHVGVITAIGSAHLGLMGSVEAIADEKAELLRGVVPGGAAVLPRGPFLSRLARRARDGVRVVSFGAQDLAEARLIEAESDADGVAVTANILRMVVRCRLAAPGTHMAMNAVAALAAAAALGLDPAQAAAALDGFAPLAGRGARRRVNVDGVEITLLDESYNASGNSVRAALEVLSLLPGRRIAVLGDMLELGDYADDEHRDLADAVSGVADLVFACGPHMRVMFDELPERQRGAWAVDAASLAPAVRAALAVGDVVLVKGSYGSRMRDVVAAIEDKA</sequence>
<keyword evidence="1 10" id="KW-0963">Cytoplasm</keyword>
<dbReference type="HAMAP" id="MF_02019">
    <property type="entry name" value="MurF"/>
    <property type="match status" value="1"/>
</dbReference>
<keyword evidence="7 10" id="KW-0573">Peptidoglycan synthesis</keyword>
<dbReference type="AlphaFoldDB" id="A5FUK6"/>
<evidence type="ECO:0000259" key="13">
    <source>
        <dbReference type="Pfam" id="PF02875"/>
    </source>
</evidence>
<evidence type="ECO:0000256" key="8">
    <source>
        <dbReference type="ARBA" id="ARBA00023306"/>
    </source>
</evidence>
<dbReference type="KEGG" id="acr:Acry_0059"/>
<organism evidence="15 16">
    <name type="scientific">Acidiphilium cryptum (strain JF-5)</name>
    <dbReference type="NCBI Taxonomy" id="349163"/>
    <lineage>
        <taxon>Bacteria</taxon>
        <taxon>Pseudomonadati</taxon>
        <taxon>Pseudomonadota</taxon>
        <taxon>Alphaproteobacteria</taxon>
        <taxon>Acetobacterales</taxon>
        <taxon>Acidocellaceae</taxon>
        <taxon>Acidiphilium</taxon>
    </lineage>
</organism>
<comment type="pathway">
    <text evidence="10 11">Cell wall biogenesis; peptidoglycan biosynthesis.</text>
</comment>
<name>A5FUK6_ACICJ</name>
<dbReference type="SUPFAM" id="SSF63418">
    <property type="entry name" value="MurE/MurF N-terminal domain"/>
    <property type="match status" value="1"/>
</dbReference>
<evidence type="ECO:0000256" key="9">
    <source>
        <dbReference type="ARBA" id="ARBA00023316"/>
    </source>
</evidence>
<evidence type="ECO:0000256" key="11">
    <source>
        <dbReference type="RuleBase" id="RU004136"/>
    </source>
</evidence>
<dbReference type="InterPro" id="IPR051046">
    <property type="entry name" value="MurCDEF_CellWall_CoF430Synth"/>
</dbReference>
<keyword evidence="2 10" id="KW-0436">Ligase</keyword>
<evidence type="ECO:0000256" key="4">
    <source>
        <dbReference type="ARBA" id="ARBA00022741"/>
    </source>
</evidence>
<dbReference type="UniPathway" id="UPA00219"/>
<keyword evidence="4 10" id="KW-0547">Nucleotide-binding</keyword>
<dbReference type="GO" id="GO:0008766">
    <property type="term" value="F:UDP-N-acetylmuramoylalanyl-D-glutamyl-2,6-diaminopimelate-D-alanyl-D-alanine ligase activity"/>
    <property type="evidence" value="ECO:0007669"/>
    <property type="project" value="RHEA"/>
</dbReference>
<evidence type="ECO:0000256" key="7">
    <source>
        <dbReference type="ARBA" id="ARBA00022984"/>
    </source>
</evidence>
<evidence type="ECO:0000259" key="12">
    <source>
        <dbReference type="Pfam" id="PF01225"/>
    </source>
</evidence>
<dbReference type="PANTHER" id="PTHR43024">
    <property type="entry name" value="UDP-N-ACETYLMURAMOYL-TRIPEPTIDE--D-ALANYL-D-ALANINE LIGASE"/>
    <property type="match status" value="1"/>
</dbReference>
<evidence type="ECO:0000256" key="3">
    <source>
        <dbReference type="ARBA" id="ARBA00022618"/>
    </source>
</evidence>
<dbReference type="GO" id="GO:0051301">
    <property type="term" value="P:cell division"/>
    <property type="evidence" value="ECO:0007669"/>
    <property type="project" value="UniProtKB-KW"/>
</dbReference>
<dbReference type="SUPFAM" id="SSF53244">
    <property type="entry name" value="MurD-like peptide ligases, peptide-binding domain"/>
    <property type="match status" value="1"/>
</dbReference>
<dbReference type="InterPro" id="IPR004101">
    <property type="entry name" value="Mur_ligase_C"/>
</dbReference>
<dbReference type="EMBL" id="CP000697">
    <property type="protein sequence ID" value="ABQ29288.1"/>
    <property type="molecule type" value="Genomic_DNA"/>
</dbReference>
<dbReference type="Pfam" id="PF01225">
    <property type="entry name" value="Mur_ligase"/>
    <property type="match status" value="1"/>
</dbReference>
<comment type="function">
    <text evidence="10 11">Involved in cell wall formation. Catalyzes the final step in the synthesis of UDP-N-acetylmuramoyl-pentapeptide, the precursor of murein.</text>
</comment>
<dbReference type="Gene3D" id="3.40.1190.10">
    <property type="entry name" value="Mur-like, catalytic domain"/>
    <property type="match status" value="1"/>
</dbReference>
<dbReference type="GO" id="GO:0005524">
    <property type="term" value="F:ATP binding"/>
    <property type="evidence" value="ECO:0007669"/>
    <property type="project" value="UniProtKB-UniRule"/>
</dbReference>
<dbReference type="Gene3D" id="3.40.1390.10">
    <property type="entry name" value="MurE/MurF, N-terminal domain"/>
    <property type="match status" value="1"/>
</dbReference>
<dbReference type="Pfam" id="PF02875">
    <property type="entry name" value="Mur_ligase_C"/>
    <property type="match status" value="1"/>
</dbReference>
<reference evidence="15 16" key="1">
    <citation type="submission" date="2007-05" db="EMBL/GenBank/DDBJ databases">
        <title>Complete sequence of chromosome of Acidiphilium cryptum JF-5.</title>
        <authorList>
            <consortium name="US DOE Joint Genome Institute"/>
            <person name="Copeland A."/>
            <person name="Lucas S."/>
            <person name="Lapidus A."/>
            <person name="Barry K."/>
            <person name="Detter J.C."/>
            <person name="Glavina del Rio T."/>
            <person name="Hammon N."/>
            <person name="Israni S."/>
            <person name="Dalin E."/>
            <person name="Tice H."/>
            <person name="Pitluck S."/>
            <person name="Sims D."/>
            <person name="Brettin T."/>
            <person name="Bruce D."/>
            <person name="Han C."/>
            <person name="Schmutz J."/>
            <person name="Larimer F."/>
            <person name="Land M."/>
            <person name="Hauser L."/>
            <person name="Kyrpides N."/>
            <person name="Kim E."/>
            <person name="Magnuson T."/>
            <person name="Richardson P."/>
        </authorList>
    </citation>
    <scope>NUCLEOTIDE SEQUENCE [LARGE SCALE GENOMIC DNA]</scope>
    <source>
        <strain evidence="15 16">JF-5</strain>
    </source>
</reference>
<dbReference type="NCBIfam" id="TIGR01143">
    <property type="entry name" value="murF"/>
    <property type="match status" value="1"/>
</dbReference>
<evidence type="ECO:0000313" key="16">
    <source>
        <dbReference type="Proteomes" id="UP000000245"/>
    </source>
</evidence>
<proteinExistence type="inferred from homology"/>
<comment type="subcellular location">
    <subcellularLocation>
        <location evidence="10 11">Cytoplasm</location>
    </subcellularLocation>
</comment>
<dbReference type="GO" id="GO:0009252">
    <property type="term" value="P:peptidoglycan biosynthetic process"/>
    <property type="evidence" value="ECO:0007669"/>
    <property type="project" value="UniProtKB-UniRule"/>
</dbReference>
<dbReference type="InterPro" id="IPR036615">
    <property type="entry name" value="Mur_ligase_C_dom_sf"/>
</dbReference>
<dbReference type="InterPro" id="IPR005863">
    <property type="entry name" value="UDP-N-AcMur_synth"/>
</dbReference>
<dbReference type="InterPro" id="IPR036565">
    <property type="entry name" value="Mur-like_cat_sf"/>
</dbReference>
<dbReference type="SUPFAM" id="SSF53623">
    <property type="entry name" value="MurD-like peptide ligases, catalytic domain"/>
    <property type="match status" value="1"/>
</dbReference>
<dbReference type="Gene3D" id="3.90.190.20">
    <property type="entry name" value="Mur ligase, C-terminal domain"/>
    <property type="match status" value="1"/>
</dbReference>
<evidence type="ECO:0000313" key="15">
    <source>
        <dbReference type="EMBL" id="ABQ29288.1"/>
    </source>
</evidence>
<feature type="domain" description="Mur ligase central" evidence="14">
    <location>
        <begin position="104"/>
        <end position="291"/>
    </location>
</feature>
<comment type="catalytic activity">
    <reaction evidence="10 11">
        <text>D-alanyl-D-alanine + UDP-N-acetyl-alpha-D-muramoyl-L-alanyl-gamma-D-glutamyl-meso-2,6-diaminopimelate + ATP = UDP-N-acetyl-alpha-D-muramoyl-L-alanyl-gamma-D-glutamyl-meso-2,6-diaminopimeloyl-D-alanyl-D-alanine + ADP + phosphate + H(+)</text>
        <dbReference type="Rhea" id="RHEA:28374"/>
        <dbReference type="ChEBI" id="CHEBI:15378"/>
        <dbReference type="ChEBI" id="CHEBI:30616"/>
        <dbReference type="ChEBI" id="CHEBI:43474"/>
        <dbReference type="ChEBI" id="CHEBI:57822"/>
        <dbReference type="ChEBI" id="CHEBI:61386"/>
        <dbReference type="ChEBI" id="CHEBI:83905"/>
        <dbReference type="ChEBI" id="CHEBI:456216"/>
        <dbReference type="EC" id="6.3.2.10"/>
    </reaction>
</comment>
<dbReference type="InterPro" id="IPR013221">
    <property type="entry name" value="Mur_ligase_cen"/>
</dbReference>
<protein>
    <recommendedName>
        <fullName evidence="10 11">UDP-N-acetylmuramoyl-tripeptide--D-alanyl-D-alanine ligase</fullName>
        <ecNumber evidence="10 11">6.3.2.10</ecNumber>
    </recommendedName>
    <alternativeName>
        <fullName evidence="10">D-alanyl-D-alanine-adding enzyme</fullName>
    </alternativeName>
</protein>
<comment type="caution">
    <text evidence="10">Lacks conserved residue(s) required for the propagation of feature annotation.</text>
</comment>
<accession>A5FUK6</accession>
<dbReference type="RefSeq" id="WP_011941245.1">
    <property type="nucleotide sequence ID" value="NC_009484.1"/>
</dbReference>
<dbReference type="Proteomes" id="UP000000245">
    <property type="component" value="Chromosome"/>
</dbReference>
<dbReference type="GO" id="GO:0047480">
    <property type="term" value="F:UDP-N-acetylmuramoyl-tripeptide-D-alanyl-D-alanine ligase activity"/>
    <property type="evidence" value="ECO:0007669"/>
    <property type="project" value="UniProtKB-UniRule"/>
</dbReference>
<evidence type="ECO:0000256" key="1">
    <source>
        <dbReference type="ARBA" id="ARBA00022490"/>
    </source>
</evidence>
<dbReference type="HOGENOM" id="CLU_031507_4_1_5"/>
<dbReference type="GO" id="GO:0008360">
    <property type="term" value="P:regulation of cell shape"/>
    <property type="evidence" value="ECO:0007669"/>
    <property type="project" value="UniProtKB-KW"/>
</dbReference>
<dbReference type="InterPro" id="IPR000713">
    <property type="entry name" value="Mur_ligase_N"/>
</dbReference>
<feature type="domain" description="Mur ligase C-terminal" evidence="13">
    <location>
        <begin position="326"/>
        <end position="435"/>
    </location>
</feature>
<keyword evidence="8 10" id="KW-0131">Cell cycle</keyword>